<proteinExistence type="predicted"/>
<sequence>MTAVNDEGRPVAYTALARGTPVISRSGRAFGTLERVLDDRGDIFHGIVVATGAGPRFVPRDSIERMTTTQIRCALTDEQAAELPPATSDRRTRTKPWFARRVQ</sequence>
<gene>
    <name evidence="2" type="ORF">ABRP34_14025</name>
</gene>
<dbReference type="RefSeq" id="WP_353710635.1">
    <property type="nucleotide sequence ID" value="NZ_CP159279.1"/>
</dbReference>
<dbReference type="AlphaFoldDB" id="A0AAU8EM29"/>
<evidence type="ECO:0008006" key="3">
    <source>
        <dbReference type="Google" id="ProtNLM"/>
    </source>
</evidence>
<organism evidence="2">
    <name type="scientific">Arthrobacter sp. K5</name>
    <dbReference type="NCBI Taxonomy" id="2839623"/>
    <lineage>
        <taxon>Bacteria</taxon>
        <taxon>Bacillati</taxon>
        <taxon>Actinomycetota</taxon>
        <taxon>Actinomycetes</taxon>
        <taxon>Micrococcales</taxon>
        <taxon>Micrococcaceae</taxon>
        <taxon>Arthrobacter</taxon>
    </lineage>
</organism>
<name>A0AAU8EM29_9MICC</name>
<evidence type="ECO:0000313" key="2">
    <source>
        <dbReference type="EMBL" id="XCH09962.1"/>
    </source>
</evidence>
<dbReference type="SUPFAM" id="SSF50346">
    <property type="entry name" value="PRC-barrel domain"/>
    <property type="match status" value="1"/>
</dbReference>
<protein>
    <recommendedName>
        <fullName evidence="3">PRC-barrel domain-containing protein</fullName>
    </recommendedName>
</protein>
<feature type="region of interest" description="Disordered" evidence="1">
    <location>
        <begin position="78"/>
        <end position="103"/>
    </location>
</feature>
<dbReference type="EMBL" id="CP159279">
    <property type="protein sequence ID" value="XCH09962.1"/>
    <property type="molecule type" value="Genomic_DNA"/>
</dbReference>
<evidence type="ECO:0000256" key="1">
    <source>
        <dbReference type="SAM" id="MobiDB-lite"/>
    </source>
</evidence>
<reference evidence="2" key="1">
    <citation type="submission" date="2024-06" db="EMBL/GenBank/DDBJ databases">
        <title>Biodegradation of dimethachlon by Arthrobacter sp. K5: mechanistic insights and ecological implications.</title>
        <authorList>
            <person name="Hu S."/>
            <person name="Lu P."/>
        </authorList>
    </citation>
    <scope>NUCLEOTIDE SEQUENCE</scope>
    <source>
        <strain evidence="2">K5</strain>
    </source>
</reference>
<dbReference type="InterPro" id="IPR011033">
    <property type="entry name" value="PRC_barrel-like_sf"/>
</dbReference>
<accession>A0AAU8EM29</accession>